<dbReference type="CDD" id="cd01577">
    <property type="entry name" value="IPMI_Swivel"/>
    <property type="match status" value="1"/>
</dbReference>
<dbReference type="PANTHER" id="PTHR43345:SF5">
    <property type="entry name" value="3-ISOPROPYLMALATE DEHYDRATASE SMALL SUBUNIT"/>
    <property type="match status" value="1"/>
</dbReference>
<evidence type="ECO:0000256" key="8">
    <source>
        <dbReference type="ARBA" id="ARBA00023239"/>
    </source>
</evidence>
<dbReference type="InterPro" id="IPR000573">
    <property type="entry name" value="AconitaseA/IPMdHydase_ssu_swvl"/>
</dbReference>
<dbReference type="NCBIfam" id="TIGR00171">
    <property type="entry name" value="leuD"/>
    <property type="match status" value="1"/>
</dbReference>
<evidence type="ECO:0000256" key="3">
    <source>
        <dbReference type="ARBA" id="ARBA00004729"/>
    </source>
</evidence>
<comment type="function">
    <text evidence="2 10">Catalyzes the isomerization between 2-isopropylmalate and 3-isopropylmalate, via the formation of 2-isopropylmaleate.</text>
</comment>
<dbReference type="InterPro" id="IPR015928">
    <property type="entry name" value="Aconitase/3IPM_dehydase_swvl"/>
</dbReference>
<dbReference type="EMBL" id="CP060010">
    <property type="protein sequence ID" value="QTN36908.1"/>
    <property type="molecule type" value="Genomic_DNA"/>
</dbReference>
<dbReference type="EC" id="4.2.1.33" evidence="10"/>
<dbReference type="GO" id="GO:0009098">
    <property type="term" value="P:L-leucine biosynthetic process"/>
    <property type="evidence" value="ECO:0007669"/>
    <property type="project" value="UniProtKB-UniRule"/>
</dbReference>
<dbReference type="NCBIfam" id="NF002458">
    <property type="entry name" value="PRK01641.1"/>
    <property type="match status" value="1"/>
</dbReference>
<evidence type="ECO:0000256" key="4">
    <source>
        <dbReference type="ARBA" id="ARBA00009845"/>
    </source>
</evidence>
<evidence type="ECO:0000259" key="11">
    <source>
        <dbReference type="Pfam" id="PF00694"/>
    </source>
</evidence>
<keyword evidence="8 10" id="KW-0456">Lyase</keyword>
<dbReference type="RefSeq" id="WP_209357604.1">
    <property type="nucleotide sequence ID" value="NZ_CP060010.1"/>
</dbReference>
<dbReference type="KEGG" id="cact:HZ995_05160"/>
<dbReference type="FunFam" id="3.20.19.10:FF:000003">
    <property type="entry name" value="3-isopropylmalate dehydratase small subunit"/>
    <property type="match status" value="1"/>
</dbReference>
<keyword evidence="7 10" id="KW-0028">Amino-acid biosynthesis</keyword>
<evidence type="ECO:0000256" key="2">
    <source>
        <dbReference type="ARBA" id="ARBA00002695"/>
    </source>
</evidence>
<proteinExistence type="inferred from homology"/>
<keyword evidence="9 10" id="KW-0100">Branched-chain amino acid biosynthesis</keyword>
<evidence type="ECO:0000256" key="9">
    <source>
        <dbReference type="ARBA" id="ARBA00023304"/>
    </source>
</evidence>
<evidence type="ECO:0000256" key="6">
    <source>
        <dbReference type="ARBA" id="ARBA00022430"/>
    </source>
</evidence>
<protein>
    <recommendedName>
        <fullName evidence="10">3-isopropylmalate dehydratase small subunit</fullName>
        <ecNumber evidence="10">4.2.1.33</ecNumber>
    </recommendedName>
    <alternativeName>
        <fullName evidence="10">Alpha-IPM isomerase</fullName>
        <shortName evidence="10">IPMI</shortName>
    </alternativeName>
    <alternativeName>
        <fullName evidence="10">Isopropylmalate isomerase</fullName>
    </alternativeName>
</protein>
<dbReference type="SUPFAM" id="SSF52016">
    <property type="entry name" value="LeuD/IlvD-like"/>
    <property type="match status" value="1"/>
</dbReference>
<dbReference type="PANTHER" id="PTHR43345">
    <property type="entry name" value="3-ISOPROPYLMALATE DEHYDRATASE SMALL SUBUNIT 2-RELATED-RELATED"/>
    <property type="match status" value="1"/>
</dbReference>
<evidence type="ECO:0000256" key="1">
    <source>
        <dbReference type="ARBA" id="ARBA00000491"/>
    </source>
</evidence>
<keyword evidence="6 10" id="KW-0432">Leucine biosynthesis</keyword>
<dbReference type="AlphaFoldDB" id="A0A975ER95"/>
<evidence type="ECO:0000313" key="12">
    <source>
        <dbReference type="EMBL" id="QTN36908.1"/>
    </source>
</evidence>
<accession>A0A975ER95</accession>
<dbReference type="GO" id="GO:0009316">
    <property type="term" value="C:3-isopropylmalate dehydratase complex"/>
    <property type="evidence" value="ECO:0007669"/>
    <property type="project" value="InterPro"/>
</dbReference>
<dbReference type="Proteomes" id="UP000665026">
    <property type="component" value="Chromosome"/>
</dbReference>
<dbReference type="GO" id="GO:0003861">
    <property type="term" value="F:3-isopropylmalate dehydratase activity"/>
    <property type="evidence" value="ECO:0007669"/>
    <property type="project" value="UniProtKB-UniRule"/>
</dbReference>
<evidence type="ECO:0000256" key="7">
    <source>
        <dbReference type="ARBA" id="ARBA00022605"/>
    </source>
</evidence>
<feature type="domain" description="Aconitase A/isopropylmalate dehydratase small subunit swivel" evidence="11">
    <location>
        <begin position="1"/>
        <end position="124"/>
    </location>
</feature>
<dbReference type="Gene3D" id="3.20.19.10">
    <property type="entry name" value="Aconitase, domain 4"/>
    <property type="match status" value="1"/>
</dbReference>
<reference evidence="12" key="1">
    <citation type="submission" date="2020-07" db="EMBL/GenBank/DDBJ databases">
        <title>Genome sequences of bacteria associated with the marine, planktonic diatom Thalassiosira profunda strain ECT2AJA-044.</title>
        <authorList>
            <person name="Gargas C.B."/>
            <person name="Roberts W.R."/>
            <person name="Alverson A.J."/>
        </authorList>
    </citation>
    <scope>NUCLEOTIDE SEQUENCE</scope>
    <source>
        <strain evidence="12">ECT2AJA-044</strain>
    </source>
</reference>
<dbReference type="InterPro" id="IPR033940">
    <property type="entry name" value="IPMI_Swivel"/>
</dbReference>
<comment type="subunit">
    <text evidence="5 10">Heterodimer of LeuC and LeuD.</text>
</comment>
<dbReference type="Pfam" id="PF00694">
    <property type="entry name" value="Aconitase_C"/>
    <property type="match status" value="1"/>
</dbReference>
<evidence type="ECO:0000256" key="10">
    <source>
        <dbReference type="HAMAP-Rule" id="MF_01031"/>
    </source>
</evidence>
<dbReference type="InterPro" id="IPR050075">
    <property type="entry name" value="LeuD"/>
</dbReference>
<name>A0A975ER95_9RHOB</name>
<evidence type="ECO:0000313" key="13">
    <source>
        <dbReference type="Proteomes" id="UP000665026"/>
    </source>
</evidence>
<gene>
    <name evidence="10 12" type="primary">leuD</name>
    <name evidence="12" type="ORF">HZ995_05160</name>
</gene>
<dbReference type="InterPro" id="IPR004431">
    <property type="entry name" value="3-IsopropMal_deHydase_ssu"/>
</dbReference>
<evidence type="ECO:0000256" key="5">
    <source>
        <dbReference type="ARBA" id="ARBA00011271"/>
    </source>
</evidence>
<organism evidence="12 13">
    <name type="scientific">Cognatishimia activa</name>
    <dbReference type="NCBI Taxonomy" id="1715691"/>
    <lineage>
        <taxon>Bacteria</taxon>
        <taxon>Pseudomonadati</taxon>
        <taxon>Pseudomonadota</taxon>
        <taxon>Alphaproteobacteria</taxon>
        <taxon>Rhodobacterales</taxon>
        <taxon>Paracoccaceae</taxon>
        <taxon>Cognatishimia</taxon>
    </lineage>
</organism>
<sequence>MEKFEKLQGIAAPMPLVNIDTDMIIPKVFLKSIQRSGFGKHLFDEMRFNRDGSEIEDFVLNKPQYRDAEILIAGDNFGCGSSREHAPWAIADFGIKCVVSTSFADIFFNNCFKNGILPVVLPQEQVDILMADAEKGANARVTVDLEAQEITTSEGEVIKFDVDSHRKHCLLEGLDDIGQTMQKQSAIDAFEAQASAARPWV</sequence>
<comment type="catalytic activity">
    <reaction evidence="1 10">
        <text>(2R,3S)-3-isopropylmalate = (2S)-2-isopropylmalate</text>
        <dbReference type="Rhea" id="RHEA:32287"/>
        <dbReference type="ChEBI" id="CHEBI:1178"/>
        <dbReference type="ChEBI" id="CHEBI:35121"/>
        <dbReference type="EC" id="4.2.1.33"/>
    </reaction>
</comment>
<dbReference type="HAMAP" id="MF_01031">
    <property type="entry name" value="LeuD_type1"/>
    <property type="match status" value="1"/>
</dbReference>
<comment type="similarity">
    <text evidence="4 10">Belongs to the LeuD family. LeuD type 1 subfamily.</text>
</comment>
<comment type="pathway">
    <text evidence="3 10">Amino-acid biosynthesis; L-leucine biosynthesis; L-leucine from 3-methyl-2-oxobutanoate: step 2/4.</text>
</comment>